<feature type="region of interest" description="Disordered" evidence="2">
    <location>
        <begin position="1"/>
        <end position="28"/>
    </location>
</feature>
<sequence>MANKNQVTLDQEGTNVENQTSELAFGRDSVSSYQIQSEEKLKLEKEKESLEKEKQEFEKQKADFEKQRLDAIAQAEKQANDLKAKEPEKEIVAKRYDDLLHSDLVVIEFDHESTVVNKKNGGFEVVKESVKKVLPKSYWDSLDKDSKGYPIHVNASLEGIAVLNEKSELVETLEFL</sequence>
<evidence type="ECO:0000256" key="2">
    <source>
        <dbReference type="SAM" id="MobiDB-lite"/>
    </source>
</evidence>
<name>A0A1I5T0T8_9BACT</name>
<proteinExistence type="predicted"/>
<gene>
    <name evidence="3" type="ORF">SAMN04515674_105314</name>
</gene>
<accession>A0A1I5T0T8</accession>
<evidence type="ECO:0000313" key="3">
    <source>
        <dbReference type="EMBL" id="SFP76650.1"/>
    </source>
</evidence>
<dbReference type="AlphaFoldDB" id="A0A1I5T0T8"/>
<evidence type="ECO:0000313" key="4">
    <source>
        <dbReference type="Proteomes" id="UP000199306"/>
    </source>
</evidence>
<dbReference type="RefSeq" id="WP_092016925.1">
    <property type="nucleotide sequence ID" value="NZ_FOXH01000005.1"/>
</dbReference>
<keyword evidence="1" id="KW-0175">Coiled coil</keyword>
<dbReference type="EMBL" id="FOXH01000005">
    <property type="protein sequence ID" value="SFP76650.1"/>
    <property type="molecule type" value="Genomic_DNA"/>
</dbReference>
<evidence type="ECO:0000256" key="1">
    <source>
        <dbReference type="SAM" id="Coils"/>
    </source>
</evidence>
<feature type="coiled-coil region" evidence="1">
    <location>
        <begin position="33"/>
        <end position="85"/>
    </location>
</feature>
<dbReference type="Proteomes" id="UP000199306">
    <property type="component" value="Unassembled WGS sequence"/>
</dbReference>
<feature type="compositionally biased region" description="Polar residues" evidence="2">
    <location>
        <begin position="1"/>
        <end position="22"/>
    </location>
</feature>
<protein>
    <submittedName>
        <fullName evidence="3">Uncharacterized protein</fullName>
    </submittedName>
</protein>
<keyword evidence="4" id="KW-1185">Reference proteome</keyword>
<organism evidence="3 4">
    <name type="scientific">Pseudarcicella hirudinis</name>
    <dbReference type="NCBI Taxonomy" id="1079859"/>
    <lineage>
        <taxon>Bacteria</taxon>
        <taxon>Pseudomonadati</taxon>
        <taxon>Bacteroidota</taxon>
        <taxon>Cytophagia</taxon>
        <taxon>Cytophagales</taxon>
        <taxon>Flectobacillaceae</taxon>
        <taxon>Pseudarcicella</taxon>
    </lineage>
</organism>
<dbReference type="STRING" id="1079859.SAMN04515674_105314"/>
<reference evidence="3 4" key="1">
    <citation type="submission" date="2016-10" db="EMBL/GenBank/DDBJ databases">
        <authorList>
            <person name="de Groot N.N."/>
        </authorList>
    </citation>
    <scope>NUCLEOTIDE SEQUENCE [LARGE SCALE GENOMIC DNA]</scope>
    <source>
        <strain evidence="4">E92,LMG 26720,CCM 7988</strain>
    </source>
</reference>